<dbReference type="OrthoDB" id="9813965at2"/>
<dbReference type="EMBL" id="VFPP01000001">
    <property type="protein sequence ID" value="TQM85166.1"/>
    <property type="molecule type" value="Genomic_DNA"/>
</dbReference>
<reference evidence="2 3" key="1">
    <citation type="submission" date="2019-06" db="EMBL/GenBank/DDBJ databases">
        <title>Sequencing the genomes of 1000 actinobacteria strains.</title>
        <authorList>
            <person name="Klenk H.-P."/>
        </authorList>
    </citation>
    <scope>NUCLEOTIDE SEQUENCE [LARGE SCALE GENOMIC DNA]</scope>
    <source>
        <strain evidence="2 3">DSM 45456</strain>
    </source>
</reference>
<accession>A0A543JQP5</accession>
<name>A0A543JQP5_9PSEU</name>
<dbReference type="GO" id="GO:0046872">
    <property type="term" value="F:metal ion binding"/>
    <property type="evidence" value="ECO:0007669"/>
    <property type="project" value="InterPro"/>
</dbReference>
<comment type="caution">
    <text evidence="2">The sequence shown here is derived from an EMBL/GenBank/DDBJ whole genome shotgun (WGS) entry which is preliminary data.</text>
</comment>
<dbReference type="InterPro" id="IPR006121">
    <property type="entry name" value="HMA_dom"/>
</dbReference>
<dbReference type="SUPFAM" id="SSF55008">
    <property type="entry name" value="HMA, heavy metal-associated domain"/>
    <property type="match status" value="1"/>
</dbReference>
<dbReference type="Gene3D" id="3.30.70.100">
    <property type="match status" value="1"/>
</dbReference>
<evidence type="ECO:0000313" key="3">
    <source>
        <dbReference type="Proteomes" id="UP000316628"/>
    </source>
</evidence>
<evidence type="ECO:0000259" key="1">
    <source>
        <dbReference type="PROSITE" id="PS50846"/>
    </source>
</evidence>
<evidence type="ECO:0000313" key="2">
    <source>
        <dbReference type="EMBL" id="TQM85166.1"/>
    </source>
</evidence>
<keyword evidence="3" id="KW-1185">Reference proteome</keyword>
<dbReference type="AlphaFoldDB" id="A0A543JQP5"/>
<feature type="domain" description="HMA" evidence="1">
    <location>
        <begin position="15"/>
        <end position="78"/>
    </location>
</feature>
<sequence length="80" mass="8268">MSDRNGALSDPEQQAGLEFVVKGMTCEGCAATVTNAARRVSGVTRVKLDLDAATLRVVGSADVEAITAAVKDAGYVLERA</sequence>
<gene>
    <name evidence="2" type="ORF">FHX81_7639</name>
</gene>
<dbReference type="InterPro" id="IPR036163">
    <property type="entry name" value="HMA_dom_sf"/>
</dbReference>
<dbReference type="Proteomes" id="UP000316628">
    <property type="component" value="Unassembled WGS sequence"/>
</dbReference>
<protein>
    <submittedName>
        <fullName evidence="2">Copper chaperone CopZ</fullName>
    </submittedName>
</protein>
<organism evidence="2 3">
    <name type="scientific">Saccharothrix saharensis</name>
    <dbReference type="NCBI Taxonomy" id="571190"/>
    <lineage>
        <taxon>Bacteria</taxon>
        <taxon>Bacillati</taxon>
        <taxon>Actinomycetota</taxon>
        <taxon>Actinomycetes</taxon>
        <taxon>Pseudonocardiales</taxon>
        <taxon>Pseudonocardiaceae</taxon>
        <taxon>Saccharothrix</taxon>
    </lineage>
</organism>
<dbReference type="CDD" id="cd00371">
    <property type="entry name" value="HMA"/>
    <property type="match status" value="1"/>
</dbReference>
<dbReference type="RefSeq" id="WP_141983243.1">
    <property type="nucleotide sequence ID" value="NZ_VFPP01000001.1"/>
</dbReference>
<proteinExistence type="predicted"/>
<dbReference type="PROSITE" id="PS50846">
    <property type="entry name" value="HMA_2"/>
    <property type="match status" value="1"/>
</dbReference>
<dbReference type="Pfam" id="PF00403">
    <property type="entry name" value="HMA"/>
    <property type="match status" value="1"/>
</dbReference>